<evidence type="ECO:0000313" key="1">
    <source>
        <dbReference type="EMBL" id="KZS20775.1"/>
    </source>
</evidence>
<gene>
    <name evidence="1" type="ORF">APZ42_012458</name>
</gene>
<dbReference type="EMBL" id="LRGB01000115">
    <property type="protein sequence ID" value="KZS20775.1"/>
    <property type="molecule type" value="Genomic_DNA"/>
</dbReference>
<protein>
    <submittedName>
        <fullName evidence="1">Uncharacterized protein</fullName>
    </submittedName>
</protein>
<keyword evidence="2" id="KW-1185">Reference proteome</keyword>
<comment type="caution">
    <text evidence="1">The sequence shown here is derived from an EMBL/GenBank/DDBJ whole genome shotgun (WGS) entry which is preliminary data.</text>
</comment>
<name>A0A162RTS7_9CRUS</name>
<dbReference type="Proteomes" id="UP000076858">
    <property type="component" value="Unassembled WGS sequence"/>
</dbReference>
<organism evidence="1 2">
    <name type="scientific">Daphnia magna</name>
    <dbReference type="NCBI Taxonomy" id="35525"/>
    <lineage>
        <taxon>Eukaryota</taxon>
        <taxon>Metazoa</taxon>
        <taxon>Ecdysozoa</taxon>
        <taxon>Arthropoda</taxon>
        <taxon>Crustacea</taxon>
        <taxon>Branchiopoda</taxon>
        <taxon>Diplostraca</taxon>
        <taxon>Cladocera</taxon>
        <taxon>Anomopoda</taxon>
        <taxon>Daphniidae</taxon>
        <taxon>Daphnia</taxon>
    </lineage>
</organism>
<proteinExistence type="predicted"/>
<evidence type="ECO:0000313" key="2">
    <source>
        <dbReference type="Proteomes" id="UP000076858"/>
    </source>
</evidence>
<reference evidence="1 2" key="1">
    <citation type="submission" date="2016-03" db="EMBL/GenBank/DDBJ databases">
        <title>EvidentialGene: Evidence-directed Construction of Genes on Genomes.</title>
        <authorList>
            <person name="Gilbert D.G."/>
            <person name="Choi J.-H."/>
            <person name="Mockaitis K."/>
            <person name="Colbourne J."/>
            <person name="Pfrender M."/>
        </authorList>
    </citation>
    <scope>NUCLEOTIDE SEQUENCE [LARGE SCALE GENOMIC DNA]</scope>
    <source>
        <strain evidence="1 2">Xinb3</strain>
        <tissue evidence="1">Complete organism</tissue>
    </source>
</reference>
<sequence>MSIQISTEAQSFYGAYNYMHNGCIGYVCALCRVDADACCACYATLVGSLHL</sequence>
<dbReference type="AlphaFoldDB" id="A0A162RTS7"/>
<accession>A0A162RTS7</accession>